<organism evidence="2 3">
    <name type="scientific">Schizophyllum amplum</name>
    <dbReference type="NCBI Taxonomy" id="97359"/>
    <lineage>
        <taxon>Eukaryota</taxon>
        <taxon>Fungi</taxon>
        <taxon>Dikarya</taxon>
        <taxon>Basidiomycota</taxon>
        <taxon>Agaricomycotina</taxon>
        <taxon>Agaricomycetes</taxon>
        <taxon>Agaricomycetidae</taxon>
        <taxon>Agaricales</taxon>
        <taxon>Schizophyllaceae</taxon>
        <taxon>Schizophyllum</taxon>
    </lineage>
</organism>
<protein>
    <submittedName>
        <fullName evidence="2">Uncharacterized protein</fullName>
    </submittedName>
</protein>
<reference evidence="2 3" key="1">
    <citation type="journal article" date="2019" name="New Phytol.">
        <title>Comparative genomics reveals unique wood-decay strategies and fruiting body development in the Schizophyllaceae.</title>
        <authorList>
            <person name="Almasi E."/>
            <person name="Sahu N."/>
            <person name="Krizsan K."/>
            <person name="Balint B."/>
            <person name="Kovacs G.M."/>
            <person name="Kiss B."/>
            <person name="Cseklye J."/>
            <person name="Drula E."/>
            <person name="Henrissat B."/>
            <person name="Nagy I."/>
            <person name="Chovatia M."/>
            <person name="Adam C."/>
            <person name="LaButti K."/>
            <person name="Lipzen A."/>
            <person name="Riley R."/>
            <person name="Grigoriev I.V."/>
            <person name="Nagy L.G."/>
        </authorList>
    </citation>
    <scope>NUCLEOTIDE SEQUENCE [LARGE SCALE GENOMIC DNA]</scope>
    <source>
        <strain evidence="2 3">NL-1724</strain>
    </source>
</reference>
<proteinExistence type="predicted"/>
<evidence type="ECO:0000256" key="1">
    <source>
        <dbReference type="SAM" id="MobiDB-lite"/>
    </source>
</evidence>
<dbReference type="EMBL" id="VDMD01000014">
    <property type="protein sequence ID" value="TRM62071.1"/>
    <property type="molecule type" value="Genomic_DNA"/>
</dbReference>
<gene>
    <name evidence="2" type="ORF">BD626DRAFT_499740</name>
</gene>
<dbReference type="AlphaFoldDB" id="A0A550CB87"/>
<dbReference type="Proteomes" id="UP000320762">
    <property type="component" value="Unassembled WGS sequence"/>
</dbReference>
<feature type="region of interest" description="Disordered" evidence="1">
    <location>
        <begin position="24"/>
        <end position="52"/>
    </location>
</feature>
<comment type="caution">
    <text evidence="2">The sequence shown here is derived from an EMBL/GenBank/DDBJ whole genome shotgun (WGS) entry which is preliminary data.</text>
</comment>
<sequence length="106" mass="11660">MDLPHSAPASSSVAHRQQTATFSSVVYHGQRPHRRPTWAATTPDMGRDDAGRVRQRRWTWAAMTPDVCGNDAGHRQTSRRQKDIHKGGSESLAASRDADVASHTTT</sequence>
<evidence type="ECO:0000313" key="2">
    <source>
        <dbReference type="EMBL" id="TRM62071.1"/>
    </source>
</evidence>
<evidence type="ECO:0000313" key="3">
    <source>
        <dbReference type="Proteomes" id="UP000320762"/>
    </source>
</evidence>
<keyword evidence="3" id="KW-1185">Reference proteome</keyword>
<feature type="region of interest" description="Disordered" evidence="1">
    <location>
        <begin position="64"/>
        <end position="106"/>
    </location>
</feature>
<name>A0A550CB87_9AGAR</name>
<accession>A0A550CB87</accession>